<dbReference type="Pfam" id="PF13881">
    <property type="entry name" value="Rad60-SLD_2"/>
    <property type="match status" value="1"/>
</dbReference>
<proteinExistence type="predicted"/>
<evidence type="ECO:0000313" key="3">
    <source>
        <dbReference type="Proteomes" id="UP001370490"/>
    </source>
</evidence>
<comment type="caution">
    <text evidence="2">The sequence shown here is derived from an EMBL/GenBank/DDBJ whole genome shotgun (WGS) entry which is preliminary data.</text>
</comment>
<keyword evidence="3" id="KW-1185">Reference proteome</keyword>
<dbReference type="InterPro" id="IPR029071">
    <property type="entry name" value="Ubiquitin-like_domsf"/>
</dbReference>
<dbReference type="Gene3D" id="3.10.20.90">
    <property type="entry name" value="Phosphatidylinositol 3-kinase Catalytic Subunit, Chain A, domain 1"/>
    <property type="match status" value="1"/>
</dbReference>
<dbReference type="PROSITE" id="PS50053">
    <property type="entry name" value="UBIQUITIN_2"/>
    <property type="match status" value="1"/>
</dbReference>
<dbReference type="Proteomes" id="UP001370490">
    <property type="component" value="Unassembled WGS sequence"/>
</dbReference>
<gene>
    <name evidence="2" type="ORF">RJ641_029648</name>
</gene>
<dbReference type="InterPro" id="IPR039540">
    <property type="entry name" value="UBL3-like_ubiquitin_dom"/>
</dbReference>
<dbReference type="SUPFAM" id="SSF54236">
    <property type="entry name" value="Ubiquitin-like"/>
    <property type="match status" value="1"/>
</dbReference>
<dbReference type="EMBL" id="JBAMMX010000005">
    <property type="protein sequence ID" value="KAK6940117.1"/>
    <property type="molecule type" value="Genomic_DNA"/>
</dbReference>
<evidence type="ECO:0000259" key="1">
    <source>
        <dbReference type="PROSITE" id="PS50053"/>
    </source>
</evidence>
<organism evidence="2 3">
    <name type="scientific">Dillenia turbinata</name>
    <dbReference type="NCBI Taxonomy" id="194707"/>
    <lineage>
        <taxon>Eukaryota</taxon>
        <taxon>Viridiplantae</taxon>
        <taxon>Streptophyta</taxon>
        <taxon>Embryophyta</taxon>
        <taxon>Tracheophyta</taxon>
        <taxon>Spermatophyta</taxon>
        <taxon>Magnoliopsida</taxon>
        <taxon>eudicotyledons</taxon>
        <taxon>Gunneridae</taxon>
        <taxon>Pentapetalae</taxon>
        <taxon>Dilleniales</taxon>
        <taxon>Dilleniaceae</taxon>
        <taxon>Dillenia</taxon>
    </lineage>
</organism>
<protein>
    <submittedName>
        <fullName evidence="2">UBL3-like, ubiquitin domain</fullName>
    </submittedName>
</protein>
<feature type="domain" description="Ubiquitin-like" evidence="1">
    <location>
        <begin position="7"/>
        <end position="75"/>
    </location>
</feature>
<name>A0AAN8W247_9MAGN</name>
<accession>A0AAN8W247</accession>
<dbReference type="InterPro" id="IPR000626">
    <property type="entry name" value="Ubiquitin-like_dom"/>
</dbReference>
<dbReference type="PANTHER" id="PTHR13169:SF0">
    <property type="entry name" value="UBIQUITIN-LIKE PROTEIN 3"/>
    <property type="match status" value="1"/>
</dbReference>
<dbReference type="InterPro" id="IPR040015">
    <property type="entry name" value="UBL3-like"/>
</dbReference>
<evidence type="ECO:0000313" key="2">
    <source>
        <dbReference type="EMBL" id="KAK6940117.1"/>
    </source>
</evidence>
<dbReference type="PANTHER" id="PTHR13169">
    <property type="entry name" value="UBIQUITIN-LIKE PROTEIN 3 HCG-1 PROTEIN"/>
    <property type="match status" value="1"/>
</dbReference>
<dbReference type="AlphaFoldDB" id="A0AAN8W247"/>
<dbReference type="CDD" id="cd01814">
    <property type="entry name" value="Ubl_MUBs_plant"/>
    <property type="match status" value="1"/>
</dbReference>
<sequence>MAEEELIELKFRLPDGNDIGPAKYSPATTAGTLKRKILEQWPKGDENGPESVSDVRLINAGRILDNNRTIAESRLLVGGLPGGVITMHCSRC</sequence>
<reference evidence="2 3" key="1">
    <citation type="submission" date="2023-12" db="EMBL/GenBank/DDBJ databases">
        <title>A high-quality genome assembly for Dillenia turbinata (Dilleniales).</title>
        <authorList>
            <person name="Chanderbali A."/>
        </authorList>
    </citation>
    <scope>NUCLEOTIDE SEQUENCE [LARGE SCALE GENOMIC DNA]</scope>
    <source>
        <strain evidence="2">LSX21</strain>
        <tissue evidence="2">Leaf</tissue>
    </source>
</reference>